<evidence type="ECO:0000256" key="7">
    <source>
        <dbReference type="ARBA" id="ARBA00022824"/>
    </source>
</evidence>
<keyword evidence="9 17" id="KW-0653">Protein transport</keyword>
<evidence type="ECO:0000256" key="2">
    <source>
        <dbReference type="ARBA" id="ARBA00004406"/>
    </source>
</evidence>
<feature type="binding site" evidence="14">
    <location>
        <position position="40"/>
    </location>
    <ligand>
        <name>GTP</name>
        <dbReference type="ChEBI" id="CHEBI:37565"/>
    </ligand>
</feature>
<dbReference type="PROSITE" id="PS51422">
    <property type="entry name" value="SAR1"/>
    <property type="match status" value="1"/>
</dbReference>
<evidence type="ECO:0000256" key="13">
    <source>
        <dbReference type="PIRSR" id="PIRSR606687-1"/>
    </source>
</evidence>
<keyword evidence="5 14" id="KW-0547">Nucleotide-binding</keyword>
<dbReference type="PRINTS" id="PR00328">
    <property type="entry name" value="SAR1GTPBP"/>
</dbReference>
<dbReference type="InterPro" id="IPR006687">
    <property type="entry name" value="Small_GTPase_SAR1"/>
</dbReference>
<dbReference type="AlphaFoldDB" id="A0A1A8YN84"/>
<evidence type="ECO:0000256" key="3">
    <source>
        <dbReference type="ARBA" id="ARBA00007507"/>
    </source>
</evidence>
<feature type="binding site" evidence="14">
    <location>
        <position position="137"/>
    </location>
    <ligand>
        <name>GTP</name>
        <dbReference type="ChEBI" id="CHEBI:37565"/>
    </ligand>
</feature>
<feature type="binding site" evidence="14">
    <location>
        <position position="180"/>
    </location>
    <ligand>
        <name>GTP</name>
        <dbReference type="ChEBI" id="CHEBI:37565"/>
    </ligand>
</feature>
<feature type="binding site" evidence="14">
    <location>
        <position position="39"/>
    </location>
    <ligand>
        <name>GTP</name>
        <dbReference type="ChEBI" id="CHEBI:37565"/>
    </ligand>
</feature>
<evidence type="ECO:0000313" key="18">
    <source>
        <dbReference type="EMBL" id="SBT32341.1"/>
    </source>
</evidence>
<dbReference type="SUPFAM" id="SSF52540">
    <property type="entry name" value="P-loop containing nucleoside triphosphate hydrolases"/>
    <property type="match status" value="1"/>
</dbReference>
<dbReference type="FunFam" id="3.40.50.300:FF:000161">
    <property type="entry name" value="Small COPII coat GTPase"/>
    <property type="match status" value="1"/>
</dbReference>
<dbReference type="InterPro" id="IPR006689">
    <property type="entry name" value="Small_GTPase_ARF/SAR"/>
</dbReference>
<evidence type="ECO:0000256" key="9">
    <source>
        <dbReference type="ARBA" id="ARBA00022927"/>
    </source>
</evidence>
<evidence type="ECO:0000256" key="4">
    <source>
        <dbReference type="ARBA" id="ARBA00022448"/>
    </source>
</evidence>
<dbReference type="Pfam" id="PF00025">
    <property type="entry name" value="Arf"/>
    <property type="match status" value="1"/>
</dbReference>
<feature type="binding site" evidence="14">
    <location>
        <position position="41"/>
    </location>
    <ligand>
        <name>GTP</name>
        <dbReference type="ChEBI" id="CHEBI:37565"/>
    </ligand>
</feature>
<dbReference type="SMART" id="SM00178">
    <property type="entry name" value="SAR"/>
    <property type="match status" value="1"/>
</dbReference>
<feature type="binding site" evidence="15">
    <location>
        <position position="80"/>
    </location>
    <ligand>
        <name>GTP</name>
        <dbReference type="ChEBI" id="CHEBI:37565"/>
    </ligand>
</feature>
<keyword evidence="6" id="KW-0378">Hydrolase</keyword>
<evidence type="ECO:0000313" key="21">
    <source>
        <dbReference type="Proteomes" id="UP000078555"/>
    </source>
</evidence>
<feature type="binding site" evidence="16">
    <location>
        <position position="58"/>
    </location>
    <ligand>
        <name>Mg(2+)</name>
        <dbReference type="ChEBI" id="CHEBI:18420"/>
    </ligand>
</feature>
<keyword evidence="12" id="KW-0472">Membrane</keyword>
<gene>
    <name evidence="18" type="ORF">POVWA1_011640</name>
    <name evidence="19" type="ORF">POVWA2_012340</name>
</gene>
<keyword evidence="21" id="KW-1185">Reference proteome</keyword>
<feature type="binding site" evidence="14">
    <location>
        <position position="139"/>
    </location>
    <ligand>
        <name>GTP</name>
        <dbReference type="ChEBI" id="CHEBI:37565"/>
    </ligand>
</feature>
<dbReference type="Proteomes" id="UP000078555">
    <property type="component" value="Unassembled WGS sequence"/>
</dbReference>
<feature type="binding site" evidence="14">
    <location>
        <position position="181"/>
    </location>
    <ligand>
        <name>GTP</name>
        <dbReference type="ChEBI" id="CHEBI:37565"/>
    </ligand>
</feature>
<name>A0A1A8YN84_PLAOA</name>
<evidence type="ECO:0000256" key="1">
    <source>
        <dbReference type="ARBA" id="ARBA00004395"/>
    </source>
</evidence>
<keyword evidence="4 17" id="KW-0813">Transport</keyword>
<evidence type="ECO:0000256" key="6">
    <source>
        <dbReference type="ARBA" id="ARBA00022801"/>
    </source>
</evidence>
<feature type="binding site" evidence="15">
    <location>
        <begin position="136"/>
        <end position="139"/>
    </location>
    <ligand>
        <name>GTP</name>
        <dbReference type="ChEBI" id="CHEBI:37565"/>
    </ligand>
</feature>
<keyword evidence="10 17" id="KW-0333">Golgi apparatus</keyword>
<dbReference type="GO" id="GO:0046872">
    <property type="term" value="F:metal ion binding"/>
    <property type="evidence" value="ECO:0007669"/>
    <property type="project" value="UniProtKB-KW"/>
</dbReference>
<dbReference type="InterPro" id="IPR005225">
    <property type="entry name" value="Small_GTP-bd"/>
</dbReference>
<dbReference type="CDD" id="cd00879">
    <property type="entry name" value="Sar1"/>
    <property type="match status" value="1"/>
</dbReference>
<reference evidence="20 21" key="2">
    <citation type="submission" date="2016-05" db="EMBL/GenBank/DDBJ databases">
        <authorList>
            <person name="Naeem Raeece"/>
        </authorList>
    </citation>
    <scope>NUCLEOTIDE SEQUENCE [LARGE SCALE GENOMIC DNA]</scope>
</reference>
<evidence type="ECO:0000256" key="12">
    <source>
        <dbReference type="ARBA" id="ARBA00023136"/>
    </source>
</evidence>
<comment type="subcellular location">
    <subcellularLocation>
        <location evidence="2">Endoplasmic reticulum membrane</location>
        <topology evidence="2">Peripheral membrane protein</topology>
    </subcellularLocation>
    <subcellularLocation>
        <location evidence="1">Golgi apparatus membrane</location>
        <topology evidence="1">Peripheral membrane protein</topology>
    </subcellularLocation>
</comment>
<keyword evidence="11 15" id="KW-0342">GTP-binding</keyword>
<evidence type="ECO:0000256" key="10">
    <source>
        <dbReference type="ARBA" id="ARBA00023034"/>
    </source>
</evidence>
<evidence type="ECO:0000256" key="14">
    <source>
        <dbReference type="PIRSR" id="PIRSR606687-2"/>
    </source>
</evidence>
<reference evidence="19" key="1">
    <citation type="submission" date="2016-05" db="EMBL/GenBank/DDBJ databases">
        <authorList>
            <person name="Lavstsen T."/>
            <person name="Jespersen J.S."/>
        </authorList>
    </citation>
    <scope>NUCLEOTIDE SEQUENCE [LARGE SCALE GENOMIC DNA]</scope>
</reference>
<feature type="binding site" evidence="13">
    <location>
        <position position="36"/>
    </location>
    <ligand>
        <name>Mg(2+)</name>
        <dbReference type="ChEBI" id="CHEBI:18420"/>
    </ligand>
</feature>
<evidence type="ECO:0000256" key="8">
    <source>
        <dbReference type="ARBA" id="ARBA00022892"/>
    </source>
</evidence>
<evidence type="ECO:0000256" key="11">
    <source>
        <dbReference type="ARBA" id="ARBA00023134"/>
    </source>
</evidence>
<proteinExistence type="inferred from homology"/>
<feature type="binding site" evidence="16">
    <location>
        <position position="41"/>
    </location>
    <ligand>
        <name>Mg(2+)</name>
        <dbReference type="ChEBI" id="CHEBI:18420"/>
    </ligand>
</feature>
<dbReference type="EMBL" id="FLRD01000037">
    <property type="protein sequence ID" value="SBT32341.1"/>
    <property type="molecule type" value="Genomic_DNA"/>
</dbReference>
<keyword evidence="13" id="KW-0479">Metal-binding</keyword>
<dbReference type="GO" id="GO:0006886">
    <property type="term" value="P:intracellular protein transport"/>
    <property type="evidence" value="ECO:0007669"/>
    <property type="project" value="InterPro"/>
</dbReference>
<dbReference type="GO" id="GO:0003924">
    <property type="term" value="F:GTPase activity"/>
    <property type="evidence" value="ECO:0007669"/>
    <property type="project" value="InterPro"/>
</dbReference>
<comment type="similarity">
    <text evidence="3 17">Belongs to the small GTPase superfamily. SAR1 family.</text>
</comment>
<dbReference type="SMART" id="SM00177">
    <property type="entry name" value="ARF"/>
    <property type="match status" value="1"/>
</dbReference>
<organism evidence="19 20">
    <name type="scientific">Plasmodium ovale wallikeri</name>
    <dbReference type="NCBI Taxonomy" id="864142"/>
    <lineage>
        <taxon>Eukaryota</taxon>
        <taxon>Sar</taxon>
        <taxon>Alveolata</taxon>
        <taxon>Apicomplexa</taxon>
        <taxon>Aconoidasida</taxon>
        <taxon>Haemosporida</taxon>
        <taxon>Plasmodiidae</taxon>
        <taxon>Plasmodium</taxon>
        <taxon>Plasmodium (Plasmodium)</taxon>
    </lineage>
</organism>
<evidence type="ECO:0000256" key="5">
    <source>
        <dbReference type="ARBA" id="ARBA00022741"/>
    </source>
</evidence>
<dbReference type="GO" id="GO:0000139">
    <property type="term" value="C:Golgi membrane"/>
    <property type="evidence" value="ECO:0007669"/>
    <property type="project" value="UniProtKB-SubCell"/>
</dbReference>
<accession>A0A1A8YN84</accession>
<evidence type="ECO:0000256" key="17">
    <source>
        <dbReference type="RuleBase" id="RU003926"/>
    </source>
</evidence>
<feature type="binding site" evidence="14">
    <location>
        <position position="37"/>
    </location>
    <ligand>
        <name>GTP</name>
        <dbReference type="ChEBI" id="CHEBI:37565"/>
    </ligand>
</feature>
<dbReference type="InterPro" id="IPR027417">
    <property type="entry name" value="P-loop_NTPase"/>
</dbReference>
<feature type="binding site" evidence="14">
    <location>
        <position position="42"/>
    </location>
    <ligand>
        <name>GTP</name>
        <dbReference type="ChEBI" id="CHEBI:37565"/>
    </ligand>
</feature>
<dbReference type="PROSITE" id="PS51417">
    <property type="entry name" value="ARF"/>
    <property type="match status" value="1"/>
</dbReference>
<keyword evidence="8 17" id="KW-0931">ER-Golgi transport</keyword>
<dbReference type="EMBL" id="FLRE01000048">
    <property type="protein sequence ID" value="SBT32969.1"/>
    <property type="molecule type" value="Genomic_DNA"/>
</dbReference>
<sequence length="198" mass="22713">MQYTANKINRVCDEIVGIFHFVVRDAYPCCSYECLDNAGKTTLLHMLKDDRVAQHVPTLHPHSEELVVGKIRFKTFDLGGHETARRIWRDYFAAVDAVVFMIDTTDRSRFDEAREELKHLLETEELSNVPFVVLGNKIDKPDAASEDELRQHLNLFSNLTVNSMKGNSGVRPVELFMCSVIRRMGYAAAFKWISQFLT</sequence>
<evidence type="ECO:0000313" key="20">
    <source>
        <dbReference type="Proteomes" id="UP000078550"/>
    </source>
</evidence>
<evidence type="ECO:0000256" key="15">
    <source>
        <dbReference type="PIRSR" id="PIRSR606689-1"/>
    </source>
</evidence>
<keyword evidence="7 17" id="KW-0256">Endoplasmic reticulum</keyword>
<dbReference type="GO" id="GO:0005789">
    <property type="term" value="C:endoplasmic reticulum membrane"/>
    <property type="evidence" value="ECO:0007669"/>
    <property type="project" value="UniProtKB-SubCell"/>
</dbReference>
<dbReference type="Proteomes" id="UP000078550">
    <property type="component" value="Unassembled WGS sequence"/>
</dbReference>
<feature type="binding site" evidence="14">
    <location>
        <position position="136"/>
    </location>
    <ligand>
        <name>GTP</name>
        <dbReference type="ChEBI" id="CHEBI:37565"/>
    </ligand>
</feature>
<protein>
    <submittedName>
        <fullName evidence="19">Small GTP-binding protein sar1, putative</fullName>
    </submittedName>
</protein>
<evidence type="ECO:0000256" key="16">
    <source>
        <dbReference type="PIRSR" id="PIRSR606689-2"/>
    </source>
</evidence>
<dbReference type="Gene3D" id="3.40.50.300">
    <property type="entry name" value="P-loop containing nucleotide triphosphate hydrolases"/>
    <property type="match status" value="1"/>
</dbReference>
<dbReference type="GO" id="GO:0016192">
    <property type="term" value="P:vesicle-mediated transport"/>
    <property type="evidence" value="ECO:0007669"/>
    <property type="project" value="UniProtKB-KW"/>
</dbReference>
<dbReference type="GO" id="GO:0005525">
    <property type="term" value="F:GTP binding"/>
    <property type="evidence" value="ECO:0007669"/>
    <property type="project" value="UniProtKB-KW"/>
</dbReference>
<dbReference type="PANTHER" id="PTHR45684">
    <property type="entry name" value="RE74312P"/>
    <property type="match status" value="1"/>
</dbReference>
<evidence type="ECO:0000313" key="19">
    <source>
        <dbReference type="EMBL" id="SBT32969.1"/>
    </source>
</evidence>
<keyword evidence="13" id="KW-0460">Magnesium</keyword>
<dbReference type="NCBIfam" id="TIGR00231">
    <property type="entry name" value="small_GTP"/>
    <property type="match status" value="1"/>
</dbReference>